<keyword evidence="2" id="KW-0812">Transmembrane</keyword>
<dbReference type="EMBL" id="CATQJA010002710">
    <property type="protein sequence ID" value="CAJ0587868.1"/>
    <property type="molecule type" value="Genomic_DNA"/>
</dbReference>
<dbReference type="AlphaFoldDB" id="A0AA36DK55"/>
<dbReference type="Gene3D" id="1.20.1250.20">
    <property type="entry name" value="MFS general substrate transporter like domains"/>
    <property type="match status" value="1"/>
</dbReference>
<comment type="caution">
    <text evidence="4">The sequence shown here is derived from an EMBL/GenBank/DDBJ whole genome shotgun (WGS) entry which is preliminary data.</text>
</comment>
<dbReference type="PROSITE" id="PS50850">
    <property type="entry name" value="MFS"/>
    <property type="match status" value="1"/>
</dbReference>
<accession>A0AA36DK55</accession>
<feature type="non-terminal residue" evidence="4">
    <location>
        <position position="1"/>
    </location>
</feature>
<gene>
    <name evidence="4" type="ORF">MSPICULIGERA_LOCUS25821</name>
</gene>
<name>A0AA36DK55_9BILA</name>
<feature type="transmembrane region" description="Helical" evidence="2">
    <location>
        <begin position="39"/>
        <end position="59"/>
    </location>
</feature>
<evidence type="ECO:0000256" key="1">
    <source>
        <dbReference type="ARBA" id="ARBA00004141"/>
    </source>
</evidence>
<evidence type="ECO:0000256" key="2">
    <source>
        <dbReference type="SAM" id="Phobius"/>
    </source>
</evidence>
<dbReference type="SUPFAM" id="SSF103473">
    <property type="entry name" value="MFS general substrate transporter"/>
    <property type="match status" value="1"/>
</dbReference>
<keyword evidence="2" id="KW-1133">Transmembrane helix</keyword>
<evidence type="ECO:0000259" key="3">
    <source>
        <dbReference type="PROSITE" id="PS50850"/>
    </source>
</evidence>
<protein>
    <recommendedName>
        <fullName evidence="3">Major facilitator superfamily (MFS) profile domain-containing protein</fullName>
    </recommendedName>
</protein>
<dbReference type="InterPro" id="IPR036259">
    <property type="entry name" value="MFS_trans_sf"/>
</dbReference>
<feature type="domain" description="Major facilitator superfamily (MFS) profile" evidence="3">
    <location>
        <begin position="1"/>
        <end position="63"/>
    </location>
</feature>
<dbReference type="Proteomes" id="UP001177023">
    <property type="component" value="Unassembled WGS sequence"/>
</dbReference>
<comment type="subcellular location">
    <subcellularLocation>
        <location evidence="1">Membrane</location>
        <topology evidence="1">Multi-pass membrane protein</topology>
    </subcellularLocation>
</comment>
<dbReference type="GO" id="GO:0022857">
    <property type="term" value="F:transmembrane transporter activity"/>
    <property type="evidence" value="ECO:0007669"/>
    <property type="project" value="InterPro"/>
</dbReference>
<reference evidence="4" key="1">
    <citation type="submission" date="2023-06" db="EMBL/GenBank/DDBJ databases">
        <authorList>
            <person name="Delattre M."/>
        </authorList>
    </citation>
    <scope>NUCLEOTIDE SEQUENCE</scope>
    <source>
        <strain evidence="4">AF72</strain>
    </source>
</reference>
<dbReference type="InterPro" id="IPR020846">
    <property type="entry name" value="MFS_dom"/>
</dbReference>
<keyword evidence="2" id="KW-0472">Membrane</keyword>
<dbReference type="GO" id="GO:0016020">
    <property type="term" value="C:membrane"/>
    <property type="evidence" value="ECO:0007669"/>
    <property type="project" value="UniProtKB-SubCell"/>
</dbReference>
<evidence type="ECO:0000313" key="4">
    <source>
        <dbReference type="EMBL" id="CAJ0587868.1"/>
    </source>
</evidence>
<evidence type="ECO:0000313" key="5">
    <source>
        <dbReference type="Proteomes" id="UP001177023"/>
    </source>
</evidence>
<proteinExistence type="predicted"/>
<organism evidence="4 5">
    <name type="scientific">Mesorhabditis spiculigera</name>
    <dbReference type="NCBI Taxonomy" id="96644"/>
    <lineage>
        <taxon>Eukaryota</taxon>
        <taxon>Metazoa</taxon>
        <taxon>Ecdysozoa</taxon>
        <taxon>Nematoda</taxon>
        <taxon>Chromadorea</taxon>
        <taxon>Rhabditida</taxon>
        <taxon>Rhabditina</taxon>
        <taxon>Rhabditomorpha</taxon>
        <taxon>Rhabditoidea</taxon>
        <taxon>Rhabditidae</taxon>
        <taxon>Mesorhabditinae</taxon>
        <taxon>Mesorhabditis</taxon>
    </lineage>
</organism>
<sequence>MEYFPSVIRNIGISFNSTLSRLGTILAPQMFIYFTWKPLPFIIMAVMAALDAVSFQAVIPETKGRAMQDTMPEKAEKRSETS</sequence>
<keyword evidence="5" id="KW-1185">Reference proteome</keyword>